<accession>A0A6A5V8P1</accession>
<evidence type="ECO:0000313" key="3">
    <source>
        <dbReference type="Proteomes" id="UP000800036"/>
    </source>
</evidence>
<protein>
    <submittedName>
        <fullName evidence="2">Uncharacterized protein</fullName>
    </submittedName>
</protein>
<proteinExistence type="predicted"/>
<name>A0A6A5V8P1_9PLEO</name>
<dbReference type="EMBL" id="ML976707">
    <property type="protein sequence ID" value="KAF1969677.1"/>
    <property type="molecule type" value="Genomic_DNA"/>
</dbReference>
<dbReference type="InterPro" id="IPR021833">
    <property type="entry name" value="DUF3425"/>
</dbReference>
<reference evidence="2" key="1">
    <citation type="journal article" date="2020" name="Stud. Mycol.">
        <title>101 Dothideomycetes genomes: a test case for predicting lifestyles and emergence of pathogens.</title>
        <authorList>
            <person name="Haridas S."/>
            <person name="Albert R."/>
            <person name="Binder M."/>
            <person name="Bloem J."/>
            <person name="Labutti K."/>
            <person name="Salamov A."/>
            <person name="Andreopoulos B."/>
            <person name="Baker S."/>
            <person name="Barry K."/>
            <person name="Bills G."/>
            <person name="Bluhm B."/>
            <person name="Cannon C."/>
            <person name="Castanera R."/>
            <person name="Culley D."/>
            <person name="Daum C."/>
            <person name="Ezra D."/>
            <person name="Gonzalez J."/>
            <person name="Henrissat B."/>
            <person name="Kuo A."/>
            <person name="Liang C."/>
            <person name="Lipzen A."/>
            <person name="Lutzoni F."/>
            <person name="Magnuson J."/>
            <person name="Mondo S."/>
            <person name="Nolan M."/>
            <person name="Ohm R."/>
            <person name="Pangilinan J."/>
            <person name="Park H.-J."/>
            <person name="Ramirez L."/>
            <person name="Alfaro M."/>
            <person name="Sun H."/>
            <person name="Tritt A."/>
            <person name="Yoshinaga Y."/>
            <person name="Zwiers L.-H."/>
            <person name="Turgeon B."/>
            <person name="Goodwin S."/>
            <person name="Spatafora J."/>
            <person name="Crous P."/>
            <person name="Grigoriev I."/>
        </authorList>
    </citation>
    <scope>NUCLEOTIDE SEQUENCE</scope>
    <source>
        <strain evidence="2">CBS 107.79</strain>
    </source>
</reference>
<organism evidence="2 3">
    <name type="scientific">Bimuria novae-zelandiae CBS 107.79</name>
    <dbReference type="NCBI Taxonomy" id="1447943"/>
    <lineage>
        <taxon>Eukaryota</taxon>
        <taxon>Fungi</taxon>
        <taxon>Dikarya</taxon>
        <taxon>Ascomycota</taxon>
        <taxon>Pezizomycotina</taxon>
        <taxon>Dothideomycetes</taxon>
        <taxon>Pleosporomycetidae</taxon>
        <taxon>Pleosporales</taxon>
        <taxon>Massarineae</taxon>
        <taxon>Didymosphaeriaceae</taxon>
        <taxon>Bimuria</taxon>
    </lineage>
</organism>
<dbReference type="PANTHER" id="PTHR37012">
    <property type="entry name" value="B-ZIP TRANSCRIPTION FACTOR (EUROFUNG)-RELATED"/>
    <property type="match status" value="1"/>
</dbReference>
<sequence>MDISQMMSLEENPALGLSIWEQIFNEAILAGSPDFPEPEHSSATSLQLSVEHHSAESTTQQVLWKSLPKHIPPTCALDRAMPNMVNTRRMHETTGGNDQEFRTAVFPSVQSLLNPSSDVQAPLATSIVRDIVSALSVHTLPEQIAVLYIMGVSLRWQISPTRRNYDAMPEWLRPTPSQIFTPHAMWLDTLAWPTARERLCRTDKWGGKDVLVRHICEESFSVNWPYEGADIFLHNRSEPSMNPVFEQHIRNIKNWTLGPGILDV</sequence>
<dbReference type="OrthoDB" id="3769501at2759"/>
<dbReference type="AlphaFoldDB" id="A0A6A5V8P1"/>
<evidence type="ECO:0000256" key="1">
    <source>
        <dbReference type="SAM" id="MobiDB-lite"/>
    </source>
</evidence>
<dbReference type="Proteomes" id="UP000800036">
    <property type="component" value="Unassembled WGS sequence"/>
</dbReference>
<gene>
    <name evidence="2" type="ORF">BU23DRAFT_571398</name>
</gene>
<keyword evidence="3" id="KW-1185">Reference proteome</keyword>
<feature type="region of interest" description="Disordered" evidence="1">
    <location>
        <begin position="31"/>
        <end position="52"/>
    </location>
</feature>
<evidence type="ECO:0000313" key="2">
    <source>
        <dbReference type="EMBL" id="KAF1969677.1"/>
    </source>
</evidence>
<dbReference type="Pfam" id="PF11905">
    <property type="entry name" value="DUF3425"/>
    <property type="match status" value="1"/>
</dbReference>
<dbReference type="PANTHER" id="PTHR37012:SF2">
    <property type="entry name" value="BZIP DOMAIN-CONTAINING PROTEIN-RELATED"/>
    <property type="match status" value="1"/>
</dbReference>